<dbReference type="InterPro" id="IPR000595">
    <property type="entry name" value="cNMP-bd_dom"/>
</dbReference>
<dbReference type="CDD" id="cd00038">
    <property type="entry name" value="CAP_ED"/>
    <property type="match status" value="1"/>
</dbReference>
<evidence type="ECO:0000256" key="4">
    <source>
        <dbReference type="ARBA" id="ARBA00022989"/>
    </source>
</evidence>
<keyword evidence="5" id="KW-0406">Ion transport</keyword>
<dbReference type="PANTHER" id="PTHR47823:SF9">
    <property type="entry name" value="CHROMOSOME UNDETERMINED SCAFFOLD_10, WHOLE GENOME SHOTGUN SEQUENCE"/>
    <property type="match status" value="1"/>
</dbReference>
<comment type="subcellular location">
    <subcellularLocation>
        <location evidence="1">Membrane</location>
        <topology evidence="1">Multi-pass membrane protein</topology>
    </subcellularLocation>
</comment>
<keyword evidence="3 9" id="KW-0812">Transmembrane</keyword>
<feature type="transmembrane region" description="Helical" evidence="9">
    <location>
        <begin position="91"/>
        <end position="113"/>
    </location>
</feature>
<dbReference type="SUPFAM" id="SSF51206">
    <property type="entry name" value="cAMP-binding domain-like"/>
    <property type="match status" value="1"/>
</dbReference>
<feature type="transmembrane region" description="Helical" evidence="9">
    <location>
        <begin position="59"/>
        <end position="79"/>
    </location>
</feature>
<dbReference type="Proteomes" id="UP001162131">
    <property type="component" value="Unassembled WGS sequence"/>
</dbReference>
<evidence type="ECO:0000259" key="10">
    <source>
        <dbReference type="PROSITE" id="PS50042"/>
    </source>
</evidence>
<dbReference type="InterPro" id="IPR014710">
    <property type="entry name" value="RmlC-like_jellyroll"/>
</dbReference>
<sequence>MSKVFPGTNKELFLSGPKQLNIWKLRAKELQKEEPRLRSNPEFKNVKCIIFPDDHFMTFWRVILFLLLSYTIFITPYRISFVEVDTKNWQIADLFVNALYFLDVLINSILAYYDSEMNVVTSNKKIFLNYLAGWMLIDLCSCIPIDMITETDKNYSGLVRLSRLPRLYKLVKLTKMIRLAKVGKMKNKVARYMSNLLKIDAALERLFWLIITFLILIHILACLWGFIGQIMLLETDKNWIMQGNFQDLEMFDLYICAVYWAVTTLTTVGYGDIHAWNLYERIVSCAVMIIGIFIYSTFISSLSNILTNTDTLESKLEKKRDIVNNLAKQYNITPEFHSRLIDAIEYYQRHDRTDLDSLIEDLPINLRTQLLIVIYKKILENNAFFENKQPQFVAYIAPLLKPFRVEEGDHIYKAGEVAADIYFIVKGEVVMVADYEDNTKIPFNILKEGYYFGETDFLLNEEREHSYSVKALKRTELLVLPGDDFENALRNFEEDGLSVLMLAKERYNRLKEKEEEAIEEYKNKRRIKRFQSFPVMTPISKKDLLKIIQKTQEEKDDDKMTVNEEEDFRKENEYLIPGENKDFDMLGESWKSQSSQNSLSRNKSIFNSILEERYGNSEKEDEVEKKIERLEETIMCVKETVMSLCRIHGCQIPKGMMEYSAPVSRTGSAVSYDAKLNVLQ</sequence>
<dbReference type="InterPro" id="IPR005821">
    <property type="entry name" value="Ion_trans_dom"/>
</dbReference>
<dbReference type="GO" id="GO:0016020">
    <property type="term" value="C:membrane"/>
    <property type="evidence" value="ECO:0007669"/>
    <property type="project" value="UniProtKB-SubCell"/>
</dbReference>
<dbReference type="SMART" id="SM00100">
    <property type="entry name" value="cNMP"/>
    <property type="match status" value="1"/>
</dbReference>
<feature type="transmembrane region" description="Helical" evidence="9">
    <location>
        <begin position="206"/>
        <end position="231"/>
    </location>
</feature>
<dbReference type="FunFam" id="1.10.287.70:FF:000123">
    <property type="entry name" value="Potassium channel KAT3"/>
    <property type="match status" value="1"/>
</dbReference>
<dbReference type="InterPro" id="IPR018490">
    <property type="entry name" value="cNMP-bd_dom_sf"/>
</dbReference>
<evidence type="ECO:0000256" key="1">
    <source>
        <dbReference type="ARBA" id="ARBA00004141"/>
    </source>
</evidence>
<accession>A0AAU9JQM3</accession>
<feature type="domain" description="Cyclic nucleotide-binding" evidence="10">
    <location>
        <begin position="384"/>
        <end position="489"/>
    </location>
</feature>
<dbReference type="Pfam" id="PF00520">
    <property type="entry name" value="Ion_trans"/>
    <property type="match status" value="1"/>
</dbReference>
<evidence type="ECO:0000256" key="8">
    <source>
        <dbReference type="SAM" id="Coils"/>
    </source>
</evidence>
<feature type="transmembrane region" description="Helical" evidence="9">
    <location>
        <begin position="251"/>
        <end position="270"/>
    </location>
</feature>
<keyword evidence="7" id="KW-0407">Ion channel</keyword>
<evidence type="ECO:0000256" key="3">
    <source>
        <dbReference type="ARBA" id="ARBA00022692"/>
    </source>
</evidence>
<organism evidence="11 12">
    <name type="scientific">Blepharisma stoltei</name>
    <dbReference type="NCBI Taxonomy" id="1481888"/>
    <lineage>
        <taxon>Eukaryota</taxon>
        <taxon>Sar</taxon>
        <taxon>Alveolata</taxon>
        <taxon>Ciliophora</taxon>
        <taxon>Postciliodesmatophora</taxon>
        <taxon>Heterotrichea</taxon>
        <taxon>Heterotrichida</taxon>
        <taxon>Blepharismidae</taxon>
        <taxon>Blepharisma</taxon>
    </lineage>
</organism>
<feature type="transmembrane region" description="Helical" evidence="9">
    <location>
        <begin position="282"/>
        <end position="306"/>
    </location>
</feature>
<keyword evidence="4 9" id="KW-1133">Transmembrane helix</keyword>
<feature type="coiled-coil region" evidence="8">
    <location>
        <begin position="500"/>
        <end position="531"/>
    </location>
</feature>
<dbReference type="SUPFAM" id="SSF81324">
    <property type="entry name" value="Voltage-gated potassium channels"/>
    <property type="match status" value="1"/>
</dbReference>
<dbReference type="Pfam" id="PF00027">
    <property type="entry name" value="cNMP_binding"/>
    <property type="match status" value="1"/>
</dbReference>
<dbReference type="Gene3D" id="2.60.120.10">
    <property type="entry name" value="Jelly Rolls"/>
    <property type="match status" value="1"/>
</dbReference>
<dbReference type="PRINTS" id="PR01463">
    <property type="entry name" value="EAGCHANLFMLY"/>
</dbReference>
<evidence type="ECO:0000256" key="7">
    <source>
        <dbReference type="ARBA" id="ARBA00023303"/>
    </source>
</evidence>
<dbReference type="PANTHER" id="PTHR47823">
    <property type="entry name" value="ION_TRANS DOMAIN-CONTAINING PROTEIN"/>
    <property type="match status" value="1"/>
</dbReference>
<dbReference type="Gene3D" id="1.10.287.70">
    <property type="match status" value="1"/>
</dbReference>
<proteinExistence type="predicted"/>
<evidence type="ECO:0000313" key="12">
    <source>
        <dbReference type="Proteomes" id="UP001162131"/>
    </source>
</evidence>
<evidence type="ECO:0000256" key="6">
    <source>
        <dbReference type="ARBA" id="ARBA00023136"/>
    </source>
</evidence>
<evidence type="ECO:0000256" key="9">
    <source>
        <dbReference type="SAM" id="Phobius"/>
    </source>
</evidence>
<dbReference type="PROSITE" id="PS50042">
    <property type="entry name" value="CNMP_BINDING_3"/>
    <property type="match status" value="1"/>
</dbReference>
<keyword evidence="6 9" id="KW-0472">Membrane</keyword>
<dbReference type="EMBL" id="CAJZBQ010000043">
    <property type="protein sequence ID" value="CAG9327285.1"/>
    <property type="molecule type" value="Genomic_DNA"/>
</dbReference>
<dbReference type="GO" id="GO:0005249">
    <property type="term" value="F:voltage-gated potassium channel activity"/>
    <property type="evidence" value="ECO:0007669"/>
    <property type="project" value="InterPro"/>
</dbReference>
<name>A0AAU9JQM3_9CILI</name>
<feature type="transmembrane region" description="Helical" evidence="9">
    <location>
        <begin position="125"/>
        <end position="145"/>
    </location>
</feature>
<dbReference type="AlphaFoldDB" id="A0AAU9JQM3"/>
<evidence type="ECO:0000256" key="2">
    <source>
        <dbReference type="ARBA" id="ARBA00022448"/>
    </source>
</evidence>
<reference evidence="11" key="1">
    <citation type="submission" date="2021-09" db="EMBL/GenBank/DDBJ databases">
        <authorList>
            <consortium name="AG Swart"/>
            <person name="Singh M."/>
            <person name="Singh A."/>
            <person name="Seah K."/>
            <person name="Emmerich C."/>
        </authorList>
    </citation>
    <scope>NUCLEOTIDE SEQUENCE</scope>
    <source>
        <strain evidence="11">ATCC30299</strain>
    </source>
</reference>
<keyword evidence="2" id="KW-0813">Transport</keyword>
<comment type="caution">
    <text evidence="11">The sequence shown here is derived from an EMBL/GenBank/DDBJ whole genome shotgun (WGS) entry which is preliminary data.</text>
</comment>
<evidence type="ECO:0000256" key="5">
    <source>
        <dbReference type="ARBA" id="ARBA00023065"/>
    </source>
</evidence>
<keyword evidence="12" id="KW-1185">Reference proteome</keyword>
<keyword evidence="8" id="KW-0175">Coiled coil</keyword>
<dbReference type="InterPro" id="IPR003938">
    <property type="entry name" value="K_chnl_volt-dep_EAG/ELK/ERG"/>
</dbReference>
<evidence type="ECO:0000313" key="11">
    <source>
        <dbReference type="EMBL" id="CAG9327285.1"/>
    </source>
</evidence>
<protein>
    <recommendedName>
        <fullName evidence="10">Cyclic nucleotide-binding domain-containing protein</fullName>
    </recommendedName>
</protein>
<gene>
    <name evidence="11" type="ORF">BSTOLATCC_MIC43325</name>
</gene>